<gene>
    <name evidence="3" type="ordered locus">Pyrfu_0602</name>
</gene>
<dbReference type="Gene3D" id="3.30.70.260">
    <property type="match status" value="1"/>
</dbReference>
<dbReference type="RefSeq" id="WP_014026148.1">
    <property type="nucleotide sequence ID" value="NC_015931.1"/>
</dbReference>
<evidence type="ECO:0000256" key="1">
    <source>
        <dbReference type="ARBA" id="ARBA00023235"/>
    </source>
</evidence>
<dbReference type="GO" id="GO:0005829">
    <property type="term" value="C:cytosol"/>
    <property type="evidence" value="ECO:0007669"/>
    <property type="project" value="TreeGrafter"/>
</dbReference>
<dbReference type="InterPro" id="IPR037171">
    <property type="entry name" value="NagB/RpiA_transferase-like"/>
</dbReference>
<organism evidence="3 4">
    <name type="scientific">Pyrolobus fumarii (strain DSM 11204 / 1A)</name>
    <dbReference type="NCBI Taxonomy" id="694429"/>
    <lineage>
        <taxon>Archaea</taxon>
        <taxon>Thermoproteota</taxon>
        <taxon>Thermoprotei</taxon>
        <taxon>Desulfurococcales</taxon>
        <taxon>Pyrodictiaceae</taxon>
        <taxon>Pyrolobus</taxon>
    </lineage>
</organism>
<dbReference type="OrthoDB" id="19013at2157"/>
<keyword evidence="1 3" id="KW-0413">Isomerase</keyword>
<dbReference type="AlphaFoldDB" id="G0EH21"/>
<evidence type="ECO:0000313" key="3">
    <source>
        <dbReference type="EMBL" id="AEM38471.1"/>
    </source>
</evidence>
<dbReference type="SUPFAM" id="SSF100950">
    <property type="entry name" value="NagB/RpiA/CoA transferase-like"/>
    <property type="match status" value="1"/>
</dbReference>
<proteinExistence type="predicted"/>
<dbReference type="KEGG" id="pfm:Pyrfu_0602"/>
<dbReference type="PANTHER" id="PTHR11934:SF0">
    <property type="entry name" value="RIBOSE-5-PHOSPHATE ISOMERASE"/>
    <property type="match status" value="1"/>
</dbReference>
<dbReference type="HOGENOM" id="CLU_056590_1_1_2"/>
<dbReference type="SUPFAM" id="SSF75445">
    <property type="entry name" value="D-ribose-5-phosphate isomerase (RpiA), lid domain"/>
    <property type="match status" value="1"/>
</dbReference>
<dbReference type="InParanoid" id="G0EH21"/>
<dbReference type="GO" id="GO:0009052">
    <property type="term" value="P:pentose-phosphate shunt, non-oxidative branch"/>
    <property type="evidence" value="ECO:0007669"/>
    <property type="project" value="InterPro"/>
</dbReference>
<protein>
    <recommendedName>
        <fullName evidence="2">Ribose 5-phosphate isomerase A</fullName>
        <ecNumber evidence="2">5.3.1.6</ecNumber>
    </recommendedName>
</protein>
<evidence type="ECO:0000313" key="4">
    <source>
        <dbReference type="Proteomes" id="UP000001037"/>
    </source>
</evidence>
<dbReference type="EC" id="5.3.1.6" evidence="2"/>
<dbReference type="GO" id="GO:0006014">
    <property type="term" value="P:D-ribose metabolic process"/>
    <property type="evidence" value="ECO:0007669"/>
    <property type="project" value="TreeGrafter"/>
</dbReference>
<dbReference type="InterPro" id="IPR004788">
    <property type="entry name" value="Ribose5P_isomerase_type_A"/>
</dbReference>
<name>G0EH21_PYRF1</name>
<dbReference type="eggNOG" id="arCOG01122">
    <property type="taxonomic scope" value="Archaea"/>
</dbReference>
<dbReference type="PANTHER" id="PTHR11934">
    <property type="entry name" value="RIBOSE-5-PHOSPHATE ISOMERASE"/>
    <property type="match status" value="1"/>
</dbReference>
<dbReference type="EMBL" id="CP002838">
    <property type="protein sequence ID" value="AEM38471.1"/>
    <property type="molecule type" value="Genomic_DNA"/>
</dbReference>
<accession>G0EH21</accession>
<reference evidence="3 4" key="1">
    <citation type="journal article" date="2011" name="Stand. Genomic Sci.">
        <title>Complete genome sequence of the hyperthermophilic chemolithoautotroph Pyrolobus fumarii type strain (1A).</title>
        <authorList>
            <person name="Anderson I."/>
            <person name="Goker M."/>
            <person name="Nolan M."/>
            <person name="Lucas S."/>
            <person name="Hammon N."/>
            <person name="Deshpande S."/>
            <person name="Cheng J.F."/>
            <person name="Tapia R."/>
            <person name="Han C."/>
            <person name="Goodwin L."/>
            <person name="Pitluck S."/>
            <person name="Huntemann M."/>
            <person name="Liolios K."/>
            <person name="Ivanova N."/>
            <person name="Pagani I."/>
            <person name="Mavromatis K."/>
            <person name="Ovchinikova G."/>
            <person name="Pati A."/>
            <person name="Chen A."/>
            <person name="Palaniappan K."/>
            <person name="Land M."/>
            <person name="Hauser L."/>
            <person name="Brambilla E.M."/>
            <person name="Huber H."/>
            <person name="Yasawong M."/>
            <person name="Rohde M."/>
            <person name="Spring S."/>
            <person name="Abt B."/>
            <person name="Sikorski J."/>
            <person name="Wirth R."/>
            <person name="Detter J.C."/>
            <person name="Woyke T."/>
            <person name="Bristow J."/>
            <person name="Eisen J.A."/>
            <person name="Markowitz V."/>
            <person name="Hugenholtz P."/>
            <person name="Kyrpides N.C."/>
            <person name="Klenk H.P."/>
            <person name="Lapidus A."/>
        </authorList>
    </citation>
    <scope>NUCLEOTIDE SEQUENCE [LARGE SCALE GENOMIC DNA]</scope>
    <source>
        <strain evidence="4">DSM 11204 / 1A</strain>
    </source>
</reference>
<dbReference type="Proteomes" id="UP000001037">
    <property type="component" value="Chromosome"/>
</dbReference>
<sequence>MGSAGKRVAARTVAEMLLSEFRDARVVGVGTGSTVALVLEELARLDPSFFAGRVFLATSLDTLLRLKSLGASSVSLGVQTATPEVYFDGADEVVLGEGCPAIKGRGAALYLEKLLAHYSSFSIMVVDESKVSKRLGELGKPVPLDADPLALAGIENTLRRMGVRFSLREAGGKDGPVVSDTGGIVIDVDVKDVDDVVALGARLESLPGVRASGVFAGVFDRVVVGYDDGRSVVFDCRRGVTGAEGSAPRA</sequence>
<dbReference type="GO" id="GO:0004751">
    <property type="term" value="F:ribose-5-phosphate isomerase activity"/>
    <property type="evidence" value="ECO:0007669"/>
    <property type="project" value="UniProtKB-UniRule"/>
</dbReference>
<keyword evidence="4" id="KW-1185">Reference proteome</keyword>
<dbReference type="Pfam" id="PF06026">
    <property type="entry name" value="Rib_5-P_isom_A"/>
    <property type="match status" value="1"/>
</dbReference>
<dbReference type="GeneID" id="11139064"/>
<dbReference type="FunCoup" id="G0EH21">
    <property type="interactions" value="254"/>
</dbReference>
<dbReference type="Gene3D" id="3.40.50.1360">
    <property type="match status" value="1"/>
</dbReference>
<dbReference type="NCBIfam" id="TIGR00021">
    <property type="entry name" value="rpiA"/>
    <property type="match status" value="1"/>
</dbReference>
<evidence type="ECO:0000256" key="2">
    <source>
        <dbReference type="NCBIfam" id="TIGR00021"/>
    </source>
</evidence>
<dbReference type="STRING" id="694429.Pyrfu_0602"/>